<dbReference type="SUPFAM" id="SSF52518">
    <property type="entry name" value="Thiamin diphosphate-binding fold (THDP-binding)"/>
    <property type="match status" value="1"/>
</dbReference>
<reference evidence="3" key="1">
    <citation type="journal article" date="2014" name="Front. Microbiol.">
        <title>High frequency of phylogenetically diverse reductive dehalogenase-homologous genes in deep subseafloor sedimentary metagenomes.</title>
        <authorList>
            <person name="Kawai M."/>
            <person name="Futagami T."/>
            <person name="Toyoda A."/>
            <person name="Takaki Y."/>
            <person name="Nishi S."/>
            <person name="Hori S."/>
            <person name="Arai W."/>
            <person name="Tsubouchi T."/>
            <person name="Morono Y."/>
            <person name="Uchiyama I."/>
            <person name="Ito T."/>
            <person name="Fujiyama A."/>
            <person name="Inagaki F."/>
            <person name="Takami H."/>
        </authorList>
    </citation>
    <scope>NUCLEOTIDE SEQUENCE</scope>
    <source>
        <strain evidence="3">Expedition CK06-06</strain>
    </source>
</reference>
<dbReference type="InterPro" id="IPR051479">
    <property type="entry name" value="PorB-like"/>
</dbReference>
<dbReference type="InterPro" id="IPR029061">
    <property type="entry name" value="THDP-binding"/>
</dbReference>
<evidence type="ECO:0000313" key="3">
    <source>
        <dbReference type="EMBL" id="GAG57926.1"/>
    </source>
</evidence>
<dbReference type="PANTHER" id="PTHR42897:SF1">
    <property type="entry name" value="2-OXOACID OXIDOREDUCTASE (FERREDOXIN)"/>
    <property type="match status" value="1"/>
</dbReference>
<comment type="caution">
    <text evidence="3">The sequence shown here is derived from an EMBL/GenBank/DDBJ whole genome shotgun (WGS) entry which is preliminary data.</text>
</comment>
<dbReference type="AlphaFoldDB" id="X1ACX4"/>
<feature type="domain" description="Thiamine pyrophosphate enzyme TPP-binding" evidence="2">
    <location>
        <begin position="8"/>
        <end position="53"/>
    </location>
</feature>
<dbReference type="Gene3D" id="3.40.50.970">
    <property type="match status" value="1"/>
</dbReference>
<evidence type="ECO:0000256" key="1">
    <source>
        <dbReference type="ARBA" id="ARBA00023002"/>
    </source>
</evidence>
<dbReference type="EMBL" id="BART01006109">
    <property type="protein sequence ID" value="GAG57926.1"/>
    <property type="molecule type" value="Genomic_DNA"/>
</dbReference>
<dbReference type="PANTHER" id="PTHR42897">
    <property type="entry name" value="PYRUVATE SYNTHASE SUBUNIT PORB"/>
    <property type="match status" value="1"/>
</dbReference>
<gene>
    <name evidence="3" type="ORF">S01H4_13899</name>
</gene>
<organism evidence="3">
    <name type="scientific">marine sediment metagenome</name>
    <dbReference type="NCBI Taxonomy" id="412755"/>
    <lineage>
        <taxon>unclassified sequences</taxon>
        <taxon>metagenomes</taxon>
        <taxon>ecological metagenomes</taxon>
    </lineage>
</organism>
<evidence type="ECO:0000259" key="2">
    <source>
        <dbReference type="Pfam" id="PF02775"/>
    </source>
</evidence>
<dbReference type="Pfam" id="PF02775">
    <property type="entry name" value="TPP_enzyme_C"/>
    <property type="match status" value="1"/>
</dbReference>
<dbReference type="GO" id="GO:0016491">
    <property type="term" value="F:oxidoreductase activity"/>
    <property type="evidence" value="ECO:0007669"/>
    <property type="project" value="UniProtKB-KW"/>
</dbReference>
<name>X1ACX4_9ZZZZ</name>
<feature type="non-terminal residue" evidence="3">
    <location>
        <position position="55"/>
    </location>
</feature>
<dbReference type="GO" id="GO:0030976">
    <property type="term" value="F:thiamine pyrophosphate binding"/>
    <property type="evidence" value="ECO:0007669"/>
    <property type="project" value="InterPro"/>
</dbReference>
<dbReference type="InterPro" id="IPR011766">
    <property type="entry name" value="TPP_enzyme_TPP-bd"/>
</dbReference>
<protein>
    <recommendedName>
        <fullName evidence="2">Thiamine pyrophosphate enzyme TPP-binding domain-containing protein</fullName>
    </recommendedName>
</protein>
<sequence length="55" mass="5424">MNIAFDAAASAASGIAAALKAKQKDDITVVVWAGDGATTDIGFQALSGAAERGDN</sequence>
<proteinExistence type="predicted"/>
<accession>X1ACX4</accession>
<keyword evidence="1" id="KW-0560">Oxidoreductase</keyword>